<dbReference type="Proteomes" id="UP000314294">
    <property type="component" value="Unassembled WGS sequence"/>
</dbReference>
<feature type="compositionally biased region" description="Basic and acidic residues" evidence="1">
    <location>
        <begin position="57"/>
        <end position="67"/>
    </location>
</feature>
<gene>
    <name evidence="2" type="ORF">EYF80_050299</name>
</gene>
<name>A0A4Z2FFI3_9TELE</name>
<reference evidence="2 3" key="1">
    <citation type="submission" date="2019-03" db="EMBL/GenBank/DDBJ databases">
        <title>First draft genome of Liparis tanakae, snailfish: a comprehensive survey of snailfish specific genes.</title>
        <authorList>
            <person name="Kim W."/>
            <person name="Song I."/>
            <person name="Jeong J.-H."/>
            <person name="Kim D."/>
            <person name="Kim S."/>
            <person name="Ryu S."/>
            <person name="Song J.Y."/>
            <person name="Lee S.K."/>
        </authorList>
    </citation>
    <scope>NUCLEOTIDE SEQUENCE [LARGE SCALE GENOMIC DNA]</scope>
    <source>
        <tissue evidence="2">Muscle</tissue>
    </source>
</reference>
<protein>
    <submittedName>
        <fullName evidence="2">Uncharacterized protein</fullName>
    </submittedName>
</protein>
<evidence type="ECO:0000256" key="1">
    <source>
        <dbReference type="SAM" id="MobiDB-lite"/>
    </source>
</evidence>
<evidence type="ECO:0000313" key="3">
    <source>
        <dbReference type="Proteomes" id="UP000314294"/>
    </source>
</evidence>
<sequence>MLETPAEAQGSPRERDPDMADTLPLSANVSPSPATPQRRGPSLSCGDTVPPTTAAPESKRPALLEPG</sequence>
<organism evidence="2 3">
    <name type="scientific">Liparis tanakae</name>
    <name type="common">Tanaka's snailfish</name>
    <dbReference type="NCBI Taxonomy" id="230148"/>
    <lineage>
        <taxon>Eukaryota</taxon>
        <taxon>Metazoa</taxon>
        <taxon>Chordata</taxon>
        <taxon>Craniata</taxon>
        <taxon>Vertebrata</taxon>
        <taxon>Euteleostomi</taxon>
        <taxon>Actinopterygii</taxon>
        <taxon>Neopterygii</taxon>
        <taxon>Teleostei</taxon>
        <taxon>Neoteleostei</taxon>
        <taxon>Acanthomorphata</taxon>
        <taxon>Eupercaria</taxon>
        <taxon>Perciformes</taxon>
        <taxon>Cottioidei</taxon>
        <taxon>Cottales</taxon>
        <taxon>Liparidae</taxon>
        <taxon>Liparis</taxon>
    </lineage>
</organism>
<keyword evidence="3" id="KW-1185">Reference proteome</keyword>
<dbReference type="EMBL" id="SRLO01001272">
    <property type="protein sequence ID" value="TNN39523.1"/>
    <property type="molecule type" value="Genomic_DNA"/>
</dbReference>
<evidence type="ECO:0000313" key="2">
    <source>
        <dbReference type="EMBL" id="TNN39523.1"/>
    </source>
</evidence>
<accession>A0A4Z2FFI3</accession>
<comment type="caution">
    <text evidence="2">The sequence shown here is derived from an EMBL/GenBank/DDBJ whole genome shotgun (WGS) entry which is preliminary data.</text>
</comment>
<feature type="region of interest" description="Disordered" evidence="1">
    <location>
        <begin position="1"/>
        <end position="67"/>
    </location>
</feature>
<proteinExistence type="predicted"/>
<dbReference type="AlphaFoldDB" id="A0A4Z2FFI3"/>